<comment type="caution">
    <text evidence="1">The sequence shown here is derived from an EMBL/GenBank/DDBJ whole genome shotgun (WGS) entry which is preliminary data.</text>
</comment>
<organism evidence="1 2">
    <name type="scientific">Litchfieldia luteola</name>
    <dbReference type="NCBI Taxonomy" id="682179"/>
    <lineage>
        <taxon>Bacteria</taxon>
        <taxon>Bacillati</taxon>
        <taxon>Bacillota</taxon>
        <taxon>Bacilli</taxon>
        <taxon>Bacillales</taxon>
        <taxon>Bacillaceae</taxon>
        <taxon>Litchfieldia</taxon>
    </lineage>
</organism>
<name>A0ABR9QLR2_9BACI</name>
<evidence type="ECO:0000313" key="2">
    <source>
        <dbReference type="Proteomes" id="UP001516662"/>
    </source>
</evidence>
<reference evidence="1 2" key="1">
    <citation type="submission" date="2020-10" db="EMBL/GenBank/DDBJ databases">
        <title>Bacillus sp. HD4P25, an endophyte from a halophyte.</title>
        <authorList>
            <person name="Sun J.-Q."/>
        </authorList>
    </citation>
    <scope>NUCLEOTIDE SEQUENCE [LARGE SCALE GENOMIC DNA]</scope>
    <source>
        <strain evidence="1 2">YIM 93174</strain>
    </source>
</reference>
<gene>
    <name evidence="1" type="ORF">IMZ08_15425</name>
</gene>
<evidence type="ECO:0000313" key="1">
    <source>
        <dbReference type="EMBL" id="MBE4909442.1"/>
    </source>
</evidence>
<sequence>MNGSITKDKIVNENITNDIEKKLSSILDVAKELIGTRTLFISRTGNHMFSVLKVLNQNGSTIEDGTTLTLEHSV</sequence>
<dbReference type="RefSeq" id="WP_193538073.1">
    <property type="nucleotide sequence ID" value="NZ_JADCLJ010000022.1"/>
</dbReference>
<dbReference type="Proteomes" id="UP001516662">
    <property type="component" value="Unassembled WGS sequence"/>
</dbReference>
<accession>A0ABR9QLR2</accession>
<dbReference type="EMBL" id="JADCLJ010000022">
    <property type="protein sequence ID" value="MBE4909442.1"/>
    <property type="molecule type" value="Genomic_DNA"/>
</dbReference>
<protein>
    <submittedName>
        <fullName evidence="1">Uncharacterized protein</fullName>
    </submittedName>
</protein>
<proteinExistence type="predicted"/>
<keyword evidence="2" id="KW-1185">Reference proteome</keyword>